<dbReference type="InterPro" id="IPR000182">
    <property type="entry name" value="GNAT_dom"/>
</dbReference>
<keyword evidence="3" id="KW-1185">Reference proteome</keyword>
<protein>
    <recommendedName>
        <fullName evidence="1">N-acetyltransferase domain-containing protein</fullName>
    </recommendedName>
</protein>
<evidence type="ECO:0000259" key="1">
    <source>
        <dbReference type="PROSITE" id="PS51186"/>
    </source>
</evidence>
<organism evidence="2 3">
    <name type="scientific">Apiotrichum porosum</name>
    <dbReference type="NCBI Taxonomy" id="105984"/>
    <lineage>
        <taxon>Eukaryota</taxon>
        <taxon>Fungi</taxon>
        <taxon>Dikarya</taxon>
        <taxon>Basidiomycota</taxon>
        <taxon>Agaricomycotina</taxon>
        <taxon>Tremellomycetes</taxon>
        <taxon>Trichosporonales</taxon>
        <taxon>Trichosporonaceae</taxon>
        <taxon>Apiotrichum</taxon>
    </lineage>
</organism>
<dbReference type="GO" id="GO:0016747">
    <property type="term" value="F:acyltransferase activity, transferring groups other than amino-acyl groups"/>
    <property type="evidence" value="ECO:0007669"/>
    <property type="project" value="InterPro"/>
</dbReference>
<dbReference type="CDD" id="cd04301">
    <property type="entry name" value="NAT_SF"/>
    <property type="match status" value="1"/>
</dbReference>
<name>A0A427Y222_9TREE</name>
<proteinExistence type="predicted"/>
<dbReference type="InterPro" id="IPR052523">
    <property type="entry name" value="Trichothecene_AcTrans"/>
</dbReference>
<dbReference type="RefSeq" id="XP_028478558.1">
    <property type="nucleotide sequence ID" value="XM_028622106.1"/>
</dbReference>
<feature type="domain" description="N-acetyltransferase" evidence="1">
    <location>
        <begin position="82"/>
        <end position="227"/>
    </location>
</feature>
<dbReference type="PROSITE" id="PS51186">
    <property type="entry name" value="GNAT"/>
    <property type="match status" value="1"/>
</dbReference>
<gene>
    <name evidence="2" type="ORF">EHS24_006703</name>
</gene>
<dbReference type="SUPFAM" id="SSF55729">
    <property type="entry name" value="Acyl-CoA N-acyltransferases (Nat)"/>
    <property type="match status" value="1"/>
</dbReference>
<dbReference type="OrthoDB" id="61113at2759"/>
<dbReference type="PANTHER" id="PTHR42791">
    <property type="entry name" value="GNAT FAMILY ACETYLTRANSFERASE"/>
    <property type="match status" value="1"/>
</dbReference>
<dbReference type="PANTHER" id="PTHR42791:SF1">
    <property type="entry name" value="N-ACETYLTRANSFERASE DOMAIN-CONTAINING PROTEIN"/>
    <property type="match status" value="1"/>
</dbReference>
<dbReference type="InterPro" id="IPR016181">
    <property type="entry name" value="Acyl_CoA_acyltransferase"/>
</dbReference>
<accession>A0A427Y222</accession>
<dbReference type="GeneID" id="39591246"/>
<dbReference type="Gene3D" id="3.40.630.30">
    <property type="match status" value="1"/>
</dbReference>
<evidence type="ECO:0000313" key="3">
    <source>
        <dbReference type="Proteomes" id="UP000279236"/>
    </source>
</evidence>
<dbReference type="Proteomes" id="UP000279236">
    <property type="component" value="Unassembled WGS sequence"/>
</dbReference>
<reference evidence="2 3" key="1">
    <citation type="submission" date="2018-11" db="EMBL/GenBank/DDBJ databases">
        <title>Genome sequence of Apiotrichum porosum DSM 27194.</title>
        <authorList>
            <person name="Aliyu H."/>
            <person name="Gorte O."/>
            <person name="Ochsenreither K."/>
        </authorList>
    </citation>
    <scope>NUCLEOTIDE SEQUENCE [LARGE SCALE GENOMIC DNA]</scope>
    <source>
        <strain evidence="2 3">DSM 27194</strain>
    </source>
</reference>
<dbReference type="AlphaFoldDB" id="A0A427Y222"/>
<evidence type="ECO:0000313" key="2">
    <source>
        <dbReference type="EMBL" id="RSH85110.1"/>
    </source>
</evidence>
<dbReference type="STRING" id="105984.A0A427Y222"/>
<comment type="caution">
    <text evidence="2">The sequence shown here is derived from an EMBL/GenBank/DDBJ whole genome shotgun (WGS) entry which is preliminary data.</text>
</comment>
<dbReference type="Pfam" id="PF00583">
    <property type="entry name" value="Acetyltransf_1"/>
    <property type="match status" value="1"/>
</dbReference>
<dbReference type="EMBL" id="RSCE01000003">
    <property type="protein sequence ID" value="RSH85110.1"/>
    <property type="molecule type" value="Genomic_DNA"/>
</dbReference>
<sequence>MSIVRQTELTAATIDPAAEVYNAAFNVRTFYVIRAVWGDVPAEEVDPIQLLKLKQHVYRAICNHEVYGAYLDGSQAPAAIMVLKRPVDGNNPPNNKLPTPYDAELDAYFPPDAAAREQEASDPLLEDHTATLKKQSWKSQGTLNYHISYLATNPSAQRKGLASRLVRFALERAKSEGREVSLTTHSRENVDFYARLGFNVKGSAEWDIGNTPFTWWCLSTDMAKTGSGTDP</sequence>